<sequence>MRKESCLVIIRNYSQVGDSHKDTPASYIAPVFNWGKEEGRGEDWR</sequence>
<name>A0A0E9QRM0_ANGAN</name>
<reference evidence="1" key="2">
    <citation type="journal article" date="2015" name="Fish Shellfish Immunol.">
        <title>Early steps in the European eel (Anguilla anguilla)-Vibrio vulnificus interaction in the gills: Role of the RtxA13 toxin.</title>
        <authorList>
            <person name="Callol A."/>
            <person name="Pajuelo D."/>
            <person name="Ebbesson L."/>
            <person name="Teles M."/>
            <person name="MacKenzie S."/>
            <person name="Amaro C."/>
        </authorList>
    </citation>
    <scope>NUCLEOTIDE SEQUENCE</scope>
</reference>
<evidence type="ECO:0000313" key="1">
    <source>
        <dbReference type="EMBL" id="JAH19484.1"/>
    </source>
</evidence>
<accession>A0A0E9QRM0</accession>
<dbReference type="AlphaFoldDB" id="A0A0E9QRM0"/>
<organism evidence="1">
    <name type="scientific">Anguilla anguilla</name>
    <name type="common">European freshwater eel</name>
    <name type="synonym">Muraena anguilla</name>
    <dbReference type="NCBI Taxonomy" id="7936"/>
    <lineage>
        <taxon>Eukaryota</taxon>
        <taxon>Metazoa</taxon>
        <taxon>Chordata</taxon>
        <taxon>Craniata</taxon>
        <taxon>Vertebrata</taxon>
        <taxon>Euteleostomi</taxon>
        <taxon>Actinopterygii</taxon>
        <taxon>Neopterygii</taxon>
        <taxon>Teleostei</taxon>
        <taxon>Anguilliformes</taxon>
        <taxon>Anguillidae</taxon>
        <taxon>Anguilla</taxon>
    </lineage>
</organism>
<proteinExistence type="predicted"/>
<reference evidence="1" key="1">
    <citation type="submission" date="2014-11" db="EMBL/GenBank/DDBJ databases">
        <authorList>
            <person name="Amaro Gonzalez C."/>
        </authorList>
    </citation>
    <scope>NUCLEOTIDE SEQUENCE</scope>
</reference>
<protein>
    <submittedName>
        <fullName evidence="1">Uncharacterized protein</fullName>
    </submittedName>
</protein>
<dbReference type="EMBL" id="GBXM01089093">
    <property type="protein sequence ID" value="JAH19484.1"/>
    <property type="molecule type" value="Transcribed_RNA"/>
</dbReference>